<feature type="signal peptide" evidence="3">
    <location>
        <begin position="1"/>
        <end position="20"/>
    </location>
</feature>
<proteinExistence type="predicted"/>
<evidence type="ECO:0000256" key="3">
    <source>
        <dbReference type="SAM" id="SignalP"/>
    </source>
</evidence>
<dbReference type="STRING" id="1160509.A0A3N4IP25"/>
<feature type="compositionally biased region" description="Basic and acidic residues" evidence="1">
    <location>
        <begin position="218"/>
        <end position="228"/>
    </location>
</feature>
<evidence type="ECO:0000313" key="5">
    <source>
        <dbReference type="Proteomes" id="UP000275078"/>
    </source>
</evidence>
<evidence type="ECO:0000256" key="2">
    <source>
        <dbReference type="SAM" id="Phobius"/>
    </source>
</evidence>
<dbReference type="OrthoDB" id="3061561at2759"/>
<organism evidence="4 5">
    <name type="scientific">Ascobolus immersus RN42</name>
    <dbReference type="NCBI Taxonomy" id="1160509"/>
    <lineage>
        <taxon>Eukaryota</taxon>
        <taxon>Fungi</taxon>
        <taxon>Dikarya</taxon>
        <taxon>Ascomycota</taxon>
        <taxon>Pezizomycotina</taxon>
        <taxon>Pezizomycetes</taxon>
        <taxon>Pezizales</taxon>
        <taxon>Ascobolaceae</taxon>
        <taxon>Ascobolus</taxon>
    </lineage>
</organism>
<feature type="chain" id="PRO_5018039590" evidence="3">
    <location>
        <begin position="21"/>
        <end position="698"/>
    </location>
</feature>
<dbReference type="PANTHER" id="PTHR35043:SF9">
    <property type="match status" value="1"/>
</dbReference>
<feature type="region of interest" description="Disordered" evidence="1">
    <location>
        <begin position="168"/>
        <end position="228"/>
    </location>
</feature>
<feature type="transmembrane region" description="Helical" evidence="2">
    <location>
        <begin position="71"/>
        <end position="93"/>
    </location>
</feature>
<feature type="transmembrane region" description="Helical" evidence="2">
    <location>
        <begin position="39"/>
        <end position="59"/>
    </location>
</feature>
<evidence type="ECO:0000256" key="1">
    <source>
        <dbReference type="SAM" id="MobiDB-lite"/>
    </source>
</evidence>
<feature type="transmembrane region" description="Helical" evidence="2">
    <location>
        <begin position="577"/>
        <end position="604"/>
    </location>
</feature>
<dbReference type="Proteomes" id="UP000275078">
    <property type="component" value="Unassembled WGS sequence"/>
</dbReference>
<feature type="transmembrane region" description="Helical" evidence="2">
    <location>
        <begin position="647"/>
        <end position="672"/>
    </location>
</feature>
<accession>A0A3N4IP25</accession>
<dbReference type="AlphaFoldDB" id="A0A3N4IP25"/>
<sequence>MLRYSLLSLLITTLYAGASAQNDTEKISWKPSPNERGTMEILTSCLITLSICVWTSIHLNVVSNPTTARLFLFRFGWMLVGIFAPEVTFWLAYQQWRNARGFLRDLHQFDDENIVSGAEGSSTEENGSAQPTRSSIERIRTKFKAHHMADADLANAFGSNAGNVKTTTSNAARRVVSSPEVLNGHLGTKTTSEERSSTPNSIQDYHAKSFEPFQSPDKPTDTGYSKEQEPVTLNVTKEAFTMKSAFFIIMGGCTIAVPDGYVGHPLTVTTEGFLNLWRSNKGSIGHYSKLVNDAIVEDKSKSDGLAKAIVLLQATWLLIQCVGRVSAGLPSALLEIHTSIHVVCALATYMLWWNKPQGVIFPVALPGYRNVYRNALNRQAHDFLEGLSLHEPWERSIERYWCLGSEKLRDSLAGIDVHAARKRPWWKMFSEAFSGRQTNRSESPATLNSFPQRWSRLRMLIMENSYRKERLNKFGRVFSISFYTWHRTYVIGRPDFSSRNEGAAVFIGELRKSNSHRTFPTDSFEQRSRMHTNLRIAEGTDKEVWQHLLGIVIALTAYGGLHLLAWRQPFPTSKEKLIWLISASCSTFLTIVVAAIFGLGYIVYQIGRTLQDRVRKWLQENAPTRTFLKIRRLPISNISIEIDIRDFLFMLAALGAFSAVLFFMISRVYLVVGSFIALRSMPVDVYKVVPWSNYWPHL</sequence>
<feature type="transmembrane region" description="Helical" evidence="2">
    <location>
        <begin position="544"/>
        <end position="565"/>
    </location>
</feature>
<keyword evidence="2" id="KW-0472">Membrane</keyword>
<keyword evidence="2" id="KW-1133">Transmembrane helix</keyword>
<protein>
    <submittedName>
        <fullName evidence="4">Uncharacterized protein</fullName>
    </submittedName>
</protein>
<evidence type="ECO:0000313" key="4">
    <source>
        <dbReference type="EMBL" id="RPA85961.1"/>
    </source>
</evidence>
<dbReference type="EMBL" id="ML119651">
    <property type="protein sequence ID" value="RPA85961.1"/>
    <property type="molecule type" value="Genomic_DNA"/>
</dbReference>
<keyword evidence="3" id="KW-0732">Signal</keyword>
<reference evidence="4 5" key="1">
    <citation type="journal article" date="2018" name="Nat. Ecol. Evol.">
        <title>Pezizomycetes genomes reveal the molecular basis of ectomycorrhizal truffle lifestyle.</title>
        <authorList>
            <person name="Murat C."/>
            <person name="Payen T."/>
            <person name="Noel B."/>
            <person name="Kuo A."/>
            <person name="Morin E."/>
            <person name="Chen J."/>
            <person name="Kohler A."/>
            <person name="Krizsan K."/>
            <person name="Balestrini R."/>
            <person name="Da Silva C."/>
            <person name="Montanini B."/>
            <person name="Hainaut M."/>
            <person name="Levati E."/>
            <person name="Barry K.W."/>
            <person name="Belfiori B."/>
            <person name="Cichocki N."/>
            <person name="Clum A."/>
            <person name="Dockter R.B."/>
            <person name="Fauchery L."/>
            <person name="Guy J."/>
            <person name="Iotti M."/>
            <person name="Le Tacon F."/>
            <person name="Lindquist E.A."/>
            <person name="Lipzen A."/>
            <person name="Malagnac F."/>
            <person name="Mello A."/>
            <person name="Molinier V."/>
            <person name="Miyauchi S."/>
            <person name="Poulain J."/>
            <person name="Riccioni C."/>
            <person name="Rubini A."/>
            <person name="Sitrit Y."/>
            <person name="Splivallo R."/>
            <person name="Traeger S."/>
            <person name="Wang M."/>
            <person name="Zifcakova L."/>
            <person name="Wipf D."/>
            <person name="Zambonelli A."/>
            <person name="Paolocci F."/>
            <person name="Nowrousian M."/>
            <person name="Ottonello S."/>
            <person name="Baldrian P."/>
            <person name="Spatafora J.W."/>
            <person name="Henrissat B."/>
            <person name="Nagy L.G."/>
            <person name="Aury J.M."/>
            <person name="Wincker P."/>
            <person name="Grigoriev I.V."/>
            <person name="Bonfante P."/>
            <person name="Martin F.M."/>
        </authorList>
    </citation>
    <scope>NUCLEOTIDE SEQUENCE [LARGE SCALE GENOMIC DNA]</scope>
    <source>
        <strain evidence="4 5">RN42</strain>
    </source>
</reference>
<keyword evidence="5" id="KW-1185">Reference proteome</keyword>
<keyword evidence="2" id="KW-0812">Transmembrane</keyword>
<dbReference type="PANTHER" id="PTHR35043">
    <property type="entry name" value="TRANSCRIPTION FACTOR DOMAIN-CONTAINING PROTEIN"/>
    <property type="match status" value="1"/>
</dbReference>
<name>A0A3N4IP25_ASCIM</name>
<gene>
    <name evidence="4" type="ORF">BJ508DRAFT_158385</name>
</gene>